<dbReference type="EMBL" id="KT183704">
    <property type="protein sequence ID" value="ALP73381.1"/>
    <property type="molecule type" value="Genomic_DNA"/>
</dbReference>
<reference evidence="1" key="1">
    <citation type="journal article" date="2017" name="J. Fish Dis.">
        <title>Isolation and characterization of an atypical Siberian sturgeon herpesvirus strain in Russia: novel North American Acipenserid herpesvirus 2 strain in Europe?</title>
        <authorList>
            <person name="Doszpoly A."/>
            <person name="Kalabekov I.M."/>
            <person name="Breyta R."/>
            <person name="Shchelkunov I.S."/>
        </authorList>
    </citation>
    <scope>NUCLEOTIDE SEQUENCE</scope>
    <source>
        <strain evidence="1">SK1/0406</strain>
    </source>
</reference>
<evidence type="ECO:0000313" key="1">
    <source>
        <dbReference type="EMBL" id="ALP73381.1"/>
    </source>
</evidence>
<proteinExistence type="predicted"/>
<organism evidence="1">
    <name type="scientific">white sturgeon herpesvirus 2</name>
    <dbReference type="NCBI Taxonomy" id="320884"/>
    <lineage>
        <taxon>Viruses</taxon>
        <taxon>Duplodnaviria</taxon>
        <taxon>Heunggongvirae</taxon>
        <taxon>Peploviricota</taxon>
        <taxon>Herviviricetes</taxon>
        <taxon>Herpesvirales</taxon>
        <taxon>Alloherpesviridae</taxon>
        <taxon>Ictavirus</taxon>
        <taxon>Ictavirus acipenseridallo2</taxon>
    </lineage>
</organism>
<name>A0A1I9KXY5_9VIRU</name>
<accession>A0A1I9KXY5</accession>
<protein>
    <submittedName>
        <fullName evidence="1">Uncharacterized protein</fullName>
    </submittedName>
</protein>
<sequence length="235" mass="27206">MWRMLILFFTRVLKWLKTTTMALNWLIDPNDIDDCEGDDDWSDSWVTENDDDDDDNVELPLKMALLSPLKSYETIVNVFAACEDNNKELPKIKSILKNPSMPRKKHTRSITFNPKTQIFKYEAAKSDNVNTEYRQKCMFKMVAPQILTDPFNREGVFNFLKTPVENVSRTPTTETSSPPKLGFQTKDEDECIDLMQFLSEYSSPTTEKPTPPKLGSQTKDEDECIDLIQFLSEYC</sequence>